<proteinExistence type="predicted"/>
<comment type="caution">
    <text evidence="1">The sequence shown here is derived from an EMBL/GenBank/DDBJ whole genome shotgun (WGS) entry which is preliminary data.</text>
</comment>
<evidence type="ECO:0000313" key="1">
    <source>
        <dbReference type="EMBL" id="GAF95641.1"/>
    </source>
</evidence>
<name>X0U8I9_9ZZZZ</name>
<protein>
    <submittedName>
        <fullName evidence="1">Uncharacterized protein</fullName>
    </submittedName>
</protein>
<sequence>MKPINKENPKGKFVEFKDKDGKQRVGKVTKIMGNRLTVKNCLGVKKRIHLDNVLGRVIRKKYIQKIES</sequence>
<dbReference type="EMBL" id="BARS01017229">
    <property type="protein sequence ID" value="GAF95641.1"/>
    <property type="molecule type" value="Genomic_DNA"/>
</dbReference>
<organism evidence="1">
    <name type="scientific">marine sediment metagenome</name>
    <dbReference type="NCBI Taxonomy" id="412755"/>
    <lineage>
        <taxon>unclassified sequences</taxon>
        <taxon>metagenomes</taxon>
        <taxon>ecological metagenomes</taxon>
    </lineage>
</organism>
<dbReference type="AlphaFoldDB" id="X0U8I9"/>
<gene>
    <name evidence="1" type="ORF">S01H1_28219</name>
</gene>
<reference evidence="1" key="1">
    <citation type="journal article" date="2014" name="Front. Microbiol.">
        <title>High frequency of phylogenetically diverse reductive dehalogenase-homologous genes in deep subseafloor sedimentary metagenomes.</title>
        <authorList>
            <person name="Kawai M."/>
            <person name="Futagami T."/>
            <person name="Toyoda A."/>
            <person name="Takaki Y."/>
            <person name="Nishi S."/>
            <person name="Hori S."/>
            <person name="Arai W."/>
            <person name="Tsubouchi T."/>
            <person name="Morono Y."/>
            <person name="Uchiyama I."/>
            <person name="Ito T."/>
            <person name="Fujiyama A."/>
            <person name="Inagaki F."/>
            <person name="Takami H."/>
        </authorList>
    </citation>
    <scope>NUCLEOTIDE SEQUENCE</scope>
    <source>
        <strain evidence="1">Expedition CK06-06</strain>
    </source>
</reference>
<accession>X0U8I9</accession>